<dbReference type="PANTHER" id="PTHR48169">
    <property type="entry name" value="DED DOMAIN-CONTAINING PROTEIN"/>
    <property type="match status" value="1"/>
</dbReference>
<evidence type="ECO:0000256" key="2">
    <source>
        <dbReference type="ARBA" id="ARBA00022703"/>
    </source>
</evidence>
<organism evidence="6 7">
    <name type="scientific">Parambassis ranga</name>
    <name type="common">Indian glassy fish</name>
    <dbReference type="NCBI Taxonomy" id="210632"/>
    <lineage>
        <taxon>Eukaryota</taxon>
        <taxon>Metazoa</taxon>
        <taxon>Chordata</taxon>
        <taxon>Craniata</taxon>
        <taxon>Vertebrata</taxon>
        <taxon>Euteleostomi</taxon>
        <taxon>Actinopterygii</taxon>
        <taxon>Neopterygii</taxon>
        <taxon>Teleostei</taxon>
        <taxon>Neoteleostei</taxon>
        <taxon>Acanthomorphata</taxon>
        <taxon>Ovalentaria</taxon>
        <taxon>Ambassidae</taxon>
        <taxon>Parambassis</taxon>
    </lineage>
</organism>
<dbReference type="SMART" id="SM00115">
    <property type="entry name" value="CASc"/>
    <property type="match status" value="1"/>
</dbReference>
<gene>
    <name evidence="7" type="primary">LOC114453857</name>
</gene>
<evidence type="ECO:0000259" key="5">
    <source>
        <dbReference type="PROSITE" id="PS50208"/>
    </source>
</evidence>
<dbReference type="AlphaFoldDB" id="A0A6P7KJ57"/>
<dbReference type="OrthoDB" id="8816507at2759"/>
<dbReference type="GO" id="GO:0006508">
    <property type="term" value="P:proteolysis"/>
    <property type="evidence" value="ECO:0007669"/>
    <property type="project" value="InterPro"/>
</dbReference>
<dbReference type="CDD" id="cd08340">
    <property type="entry name" value="DED_c-FLIP_r2"/>
    <property type="match status" value="1"/>
</dbReference>
<dbReference type="InterPro" id="IPR011029">
    <property type="entry name" value="DEATH-like_dom_sf"/>
</dbReference>
<keyword evidence="6" id="KW-1185">Reference proteome</keyword>
<dbReference type="InParanoid" id="A0A6P7KJ57"/>
<comment type="similarity">
    <text evidence="1">Belongs to the peptidase C14A family.</text>
</comment>
<dbReference type="InterPro" id="IPR029030">
    <property type="entry name" value="Caspase-like_dom_sf"/>
</dbReference>
<dbReference type="GeneID" id="114453857"/>
<dbReference type="PANTHER" id="PTHR48169:SF3">
    <property type="entry name" value="CASP8 AND FADD LIKE APOPTOSIS REGULATOR"/>
    <property type="match status" value="1"/>
</dbReference>
<dbReference type="RefSeq" id="XP_028289579.1">
    <property type="nucleotide sequence ID" value="XM_028433778.1"/>
</dbReference>
<dbReference type="SUPFAM" id="SSF52129">
    <property type="entry name" value="Caspase-like"/>
    <property type="match status" value="1"/>
</dbReference>
<feature type="domain" description="Caspase family p20" evidence="5">
    <location>
        <begin position="251"/>
        <end position="346"/>
    </location>
</feature>
<evidence type="ECO:0000259" key="4">
    <source>
        <dbReference type="PROSITE" id="PS50168"/>
    </source>
</evidence>
<dbReference type="GO" id="GO:0004197">
    <property type="term" value="F:cysteine-type endopeptidase activity"/>
    <property type="evidence" value="ECO:0007669"/>
    <property type="project" value="InterPro"/>
</dbReference>
<evidence type="ECO:0000313" key="6">
    <source>
        <dbReference type="Proteomes" id="UP000515145"/>
    </source>
</evidence>
<dbReference type="Pfam" id="PF01335">
    <property type="entry name" value="DED"/>
    <property type="match status" value="1"/>
</dbReference>
<dbReference type="InterPro" id="IPR015917">
    <property type="entry name" value="Pept_C14A"/>
</dbReference>
<dbReference type="Gene3D" id="1.10.533.10">
    <property type="entry name" value="Death Domain, Fas"/>
    <property type="match status" value="2"/>
</dbReference>
<reference evidence="7" key="1">
    <citation type="submission" date="2025-08" db="UniProtKB">
        <authorList>
            <consortium name="RefSeq"/>
        </authorList>
    </citation>
    <scope>IDENTIFICATION</scope>
</reference>
<evidence type="ECO:0000256" key="1">
    <source>
        <dbReference type="ARBA" id="ARBA00010134"/>
    </source>
</evidence>
<keyword evidence="2" id="KW-0053">Apoptosis</keyword>
<dbReference type="InterPro" id="IPR001309">
    <property type="entry name" value="Pept_C14_p20"/>
</dbReference>
<dbReference type="Gene3D" id="3.40.50.1460">
    <property type="match status" value="1"/>
</dbReference>
<feature type="domain" description="DED" evidence="4">
    <location>
        <begin position="6"/>
        <end position="78"/>
    </location>
</feature>
<keyword evidence="3" id="KW-0677">Repeat</keyword>
<proteinExistence type="inferred from homology"/>
<dbReference type="Proteomes" id="UP000515145">
    <property type="component" value="Chromosome 21"/>
</dbReference>
<dbReference type="PROSITE" id="PS50168">
    <property type="entry name" value="DED"/>
    <property type="match status" value="2"/>
</dbReference>
<accession>A0A6P7KJ57</accession>
<dbReference type="GO" id="GO:0006915">
    <property type="term" value="P:apoptotic process"/>
    <property type="evidence" value="ECO:0007669"/>
    <property type="project" value="UniProtKB-KW"/>
</dbReference>
<dbReference type="GO" id="GO:0042981">
    <property type="term" value="P:regulation of apoptotic process"/>
    <property type="evidence" value="ECO:0007669"/>
    <property type="project" value="InterPro"/>
</dbReference>
<sequence length="463" mass="52895">MALLQDQLREINQIAEDLNSCERKRLLYLCDSMEADSSVARVKEMLRSKILLQENSHLFLRELMLRLGRFDILRKVCKVSKDQVERDPQVIPRFRVLMANISEDLDSEDLDSLKFLLSNTLTREKIENSKNFLDVIIELEKMDSVSPERVDFIVDHLKNIGRVDLAKKVAAYKTSVTTGTPEPPEPSAPPQLQQTFRASQSRQGQCQPIARVSMNTPVRRAEQNGESSVEAYKFNTYPRGVCVIIDCVGSDGGMLSEMFTALHFDVVLYQWLSAGEILTTLKGILNQRERLSGDGFVCCIISRGTADCIQGTDSYANGLPLDTIRRLFTGDECPMLAGKPKIFFIQRYSIPEFLPVARMDYRDEDLETDGYGTMATYDNIPADADVFWSQCWTAENQLEQQQHHSIYFKALADSLHKARRRKMNLVDVHTEVNAAIFEHNRWNPGADYHIDVKHTLRKNLYLE</sequence>
<dbReference type="SMART" id="SM00031">
    <property type="entry name" value="DED"/>
    <property type="match status" value="2"/>
</dbReference>
<dbReference type="Pfam" id="PF00656">
    <property type="entry name" value="Peptidase_C14"/>
    <property type="match status" value="1"/>
</dbReference>
<dbReference type="GO" id="GO:0005737">
    <property type="term" value="C:cytoplasm"/>
    <property type="evidence" value="ECO:0007669"/>
    <property type="project" value="UniProtKB-ARBA"/>
</dbReference>
<protein>
    <submittedName>
        <fullName evidence="7">CASP8 and FADD-like apoptosis regulator</fullName>
    </submittedName>
</protein>
<dbReference type="InterPro" id="IPR011600">
    <property type="entry name" value="Pept_C14_caspase"/>
</dbReference>
<dbReference type="InterPro" id="IPR001875">
    <property type="entry name" value="DED_dom"/>
</dbReference>
<dbReference type="FunFam" id="1.10.533.10:FF:000016">
    <property type="entry name" value="CASP8 and FADD-like apoptosis regulator"/>
    <property type="match status" value="1"/>
</dbReference>
<name>A0A6P7KJ57_9TELE</name>
<evidence type="ECO:0000256" key="3">
    <source>
        <dbReference type="ARBA" id="ARBA00022737"/>
    </source>
</evidence>
<evidence type="ECO:0000313" key="7">
    <source>
        <dbReference type="RefSeq" id="XP_028289579.1"/>
    </source>
</evidence>
<dbReference type="PROSITE" id="PS50208">
    <property type="entry name" value="CASPASE_P20"/>
    <property type="match status" value="1"/>
</dbReference>
<dbReference type="SUPFAM" id="SSF47986">
    <property type="entry name" value="DEATH domain"/>
    <property type="match status" value="2"/>
</dbReference>
<feature type="domain" description="DED" evidence="4">
    <location>
        <begin position="93"/>
        <end position="171"/>
    </location>
</feature>